<accession>A0AAD6IT45</accession>
<sequence>MASPLRTGSAHFSDALLPRLLLRPIAPRRPLPWPSLRYPYNLQRRHAATVRASPELEARVAAVPIERSDCLSPPLSIQGYADEAVSECVTFA</sequence>
<dbReference type="EMBL" id="JAQGDS010000010">
    <property type="protein sequence ID" value="KAJ6257912.1"/>
    <property type="molecule type" value="Genomic_DNA"/>
</dbReference>
<dbReference type="Proteomes" id="UP001221413">
    <property type="component" value="Unassembled WGS sequence"/>
</dbReference>
<reference evidence="1" key="1">
    <citation type="submission" date="2023-01" db="EMBL/GenBank/DDBJ databases">
        <title>The chitinases involved in constricting ring structure development in the nematode-trapping fungus Drechslerella dactyloides.</title>
        <authorList>
            <person name="Wang R."/>
            <person name="Zhang L."/>
            <person name="Tang P."/>
            <person name="Li S."/>
            <person name="Liang L."/>
        </authorList>
    </citation>
    <scope>NUCLEOTIDE SEQUENCE</scope>
    <source>
        <strain evidence="1">YMF1.00031</strain>
    </source>
</reference>
<protein>
    <submittedName>
        <fullName evidence="1">Uncharacterized protein</fullName>
    </submittedName>
</protein>
<evidence type="ECO:0000313" key="1">
    <source>
        <dbReference type="EMBL" id="KAJ6257912.1"/>
    </source>
</evidence>
<proteinExistence type="predicted"/>
<name>A0AAD6IT45_DREDA</name>
<comment type="caution">
    <text evidence="1">The sequence shown here is derived from an EMBL/GenBank/DDBJ whole genome shotgun (WGS) entry which is preliminary data.</text>
</comment>
<dbReference type="AlphaFoldDB" id="A0AAD6IT45"/>
<gene>
    <name evidence="1" type="ORF">Dda_7702</name>
</gene>
<evidence type="ECO:0000313" key="2">
    <source>
        <dbReference type="Proteomes" id="UP001221413"/>
    </source>
</evidence>
<keyword evidence="2" id="KW-1185">Reference proteome</keyword>
<organism evidence="1 2">
    <name type="scientific">Drechslerella dactyloides</name>
    <name type="common">Nematode-trapping fungus</name>
    <name type="synonym">Arthrobotrys dactyloides</name>
    <dbReference type="NCBI Taxonomy" id="74499"/>
    <lineage>
        <taxon>Eukaryota</taxon>
        <taxon>Fungi</taxon>
        <taxon>Dikarya</taxon>
        <taxon>Ascomycota</taxon>
        <taxon>Pezizomycotina</taxon>
        <taxon>Orbiliomycetes</taxon>
        <taxon>Orbiliales</taxon>
        <taxon>Orbiliaceae</taxon>
        <taxon>Drechslerella</taxon>
    </lineage>
</organism>